<dbReference type="InterPro" id="IPR050138">
    <property type="entry name" value="DHOase/Allantoinase_Hydrolase"/>
</dbReference>
<protein>
    <submittedName>
        <fullName evidence="3">Dihydroorotase</fullName>
    </submittedName>
</protein>
<dbReference type="GO" id="GO:0004151">
    <property type="term" value="F:dihydroorotase activity"/>
    <property type="evidence" value="ECO:0007669"/>
    <property type="project" value="InterPro"/>
</dbReference>
<dbReference type="GO" id="GO:0006145">
    <property type="term" value="P:purine nucleobase catabolic process"/>
    <property type="evidence" value="ECO:0007669"/>
    <property type="project" value="TreeGrafter"/>
</dbReference>
<accession>A0AA49JEI4</accession>
<organism evidence="3">
    <name type="scientific">Roseihalotalea indica</name>
    <dbReference type="NCBI Taxonomy" id="2867963"/>
    <lineage>
        <taxon>Bacteria</taxon>
        <taxon>Pseudomonadati</taxon>
        <taxon>Bacteroidota</taxon>
        <taxon>Cytophagia</taxon>
        <taxon>Cytophagales</taxon>
        <taxon>Catalimonadaceae</taxon>
        <taxon>Roseihalotalea</taxon>
    </lineage>
</organism>
<evidence type="ECO:0000313" key="3">
    <source>
        <dbReference type="EMBL" id="WKN34284.1"/>
    </source>
</evidence>
<evidence type="ECO:0000256" key="1">
    <source>
        <dbReference type="ARBA" id="ARBA00022975"/>
    </source>
</evidence>
<dbReference type="NCBIfam" id="TIGR00857">
    <property type="entry name" value="pyrC_multi"/>
    <property type="match status" value="1"/>
</dbReference>
<dbReference type="Gene3D" id="3.20.20.140">
    <property type="entry name" value="Metal-dependent hydrolases"/>
    <property type="match status" value="1"/>
</dbReference>
<gene>
    <name evidence="3" type="ORF">K4G66_18050</name>
</gene>
<dbReference type="InterPro" id="IPR011059">
    <property type="entry name" value="Metal-dep_hydrolase_composite"/>
</dbReference>
<dbReference type="PANTHER" id="PTHR43668:SF2">
    <property type="entry name" value="ALLANTOINASE"/>
    <property type="match status" value="1"/>
</dbReference>
<dbReference type="GO" id="GO:0004038">
    <property type="term" value="F:allantoinase activity"/>
    <property type="evidence" value="ECO:0007669"/>
    <property type="project" value="TreeGrafter"/>
</dbReference>
<dbReference type="InterPro" id="IPR032466">
    <property type="entry name" value="Metal_Hydrolase"/>
</dbReference>
<dbReference type="SUPFAM" id="SSF51556">
    <property type="entry name" value="Metallo-dependent hydrolases"/>
    <property type="match status" value="1"/>
</dbReference>
<reference evidence="3" key="2">
    <citation type="journal article" date="2024" name="Antonie Van Leeuwenhoek">
        <title>Roseihalotalea indica gen. nov., sp. nov., a halophilic Bacteroidetes from mesopelagic Southwest Indian Ocean with higher carbohydrate metabolic potential.</title>
        <authorList>
            <person name="Chen B."/>
            <person name="Zhang M."/>
            <person name="Lin D."/>
            <person name="Ye J."/>
            <person name="Tang K."/>
        </authorList>
    </citation>
    <scope>NUCLEOTIDE SEQUENCE</scope>
    <source>
        <strain evidence="3">TK19036</strain>
    </source>
</reference>
<dbReference type="CDD" id="cd01317">
    <property type="entry name" value="DHOase_IIa"/>
    <property type="match status" value="1"/>
</dbReference>
<dbReference type="GO" id="GO:0006221">
    <property type="term" value="P:pyrimidine nucleotide biosynthetic process"/>
    <property type="evidence" value="ECO:0007669"/>
    <property type="project" value="UniProtKB-KW"/>
</dbReference>
<dbReference type="InterPro" id="IPR024403">
    <property type="entry name" value="DHOase_cat"/>
</dbReference>
<dbReference type="GO" id="GO:0046872">
    <property type="term" value="F:metal ion binding"/>
    <property type="evidence" value="ECO:0007669"/>
    <property type="project" value="InterPro"/>
</dbReference>
<keyword evidence="1" id="KW-0665">Pyrimidine biosynthesis</keyword>
<dbReference type="SUPFAM" id="SSF51338">
    <property type="entry name" value="Composite domain of metallo-dependent hydrolases"/>
    <property type="match status" value="1"/>
</dbReference>
<dbReference type="InterPro" id="IPR004722">
    <property type="entry name" value="DHOase"/>
</dbReference>
<name>A0AA49JEI4_9BACT</name>
<reference evidence="3" key="1">
    <citation type="journal article" date="2023" name="Comput. Struct. Biotechnol. J.">
        <title>Discovery of a novel marine Bacteroidetes with a rich repertoire of carbohydrate-active enzymes.</title>
        <authorList>
            <person name="Chen B."/>
            <person name="Liu G."/>
            <person name="Chen Q."/>
            <person name="Wang H."/>
            <person name="Liu L."/>
            <person name="Tang K."/>
        </authorList>
    </citation>
    <scope>NUCLEOTIDE SEQUENCE</scope>
    <source>
        <strain evidence="3">TK19036</strain>
    </source>
</reference>
<dbReference type="Pfam" id="PF12890">
    <property type="entry name" value="DHOase"/>
    <property type="match status" value="1"/>
</dbReference>
<evidence type="ECO:0000259" key="2">
    <source>
        <dbReference type="Pfam" id="PF12890"/>
    </source>
</evidence>
<feature type="domain" description="Dihydroorotase catalytic" evidence="2">
    <location>
        <begin position="60"/>
        <end position="225"/>
    </location>
</feature>
<dbReference type="Gene3D" id="2.30.40.10">
    <property type="entry name" value="Urease, subunit C, domain 1"/>
    <property type="match status" value="1"/>
</dbReference>
<dbReference type="GO" id="GO:0005737">
    <property type="term" value="C:cytoplasm"/>
    <property type="evidence" value="ECO:0007669"/>
    <property type="project" value="TreeGrafter"/>
</dbReference>
<sequence length="433" mass="48246">MNVWLKSVLLLEPSSPFHQQRVHLVIQDGIISRLEAAGDVDPGIDADQVIEGDEVRVSMGWMDMQAHFCDPGLEHKEDIQSGSRAAVAGGFTEVALVPNTDPVIDTKNDLHYLKSHSDSLVKIHPMAAATRRVEGLELTEMIDLYEAGAIAFSDGLKALTHSQVLLKALQYVQKFDGLLINRPEDTQLTQFGDMHEGVQSTLLGMKGMPSLSETLSVEQHIRLLEYASEFAYEHPPRLHLSNISSAGSVTLIREAKIRGLSITCDVAAHQLVMDDRMLSGFDTNYKVNPPLRTEQDRQALLEGLRDGTIDVIVSSHQPQDTESKRCEFDLAEFGMLGLPTFLPTLAQVVSDTLPWWSLLDRCTHLPRELLKLPLPKIAEGEEANLTVFDPTRTWEFNGSSSPSKSMNHPWWKQSLTGKVLAVFHQRQQYLANV</sequence>
<dbReference type="PANTHER" id="PTHR43668">
    <property type="entry name" value="ALLANTOINASE"/>
    <property type="match status" value="1"/>
</dbReference>
<proteinExistence type="predicted"/>
<dbReference type="EMBL" id="CP120682">
    <property type="protein sequence ID" value="WKN34284.1"/>
    <property type="molecule type" value="Genomic_DNA"/>
</dbReference>
<dbReference type="AlphaFoldDB" id="A0AA49JEI4"/>